<feature type="domain" description="RRM" evidence="3">
    <location>
        <begin position="155"/>
        <end position="232"/>
    </location>
</feature>
<gene>
    <name evidence="4" type="ORF">FOZ60_017135</name>
</gene>
<feature type="compositionally biased region" description="Low complexity" evidence="2">
    <location>
        <begin position="290"/>
        <end position="303"/>
    </location>
</feature>
<organism evidence="4 5">
    <name type="scientific">Perkinsus olseni</name>
    <name type="common">Perkinsus atlanticus</name>
    <dbReference type="NCBI Taxonomy" id="32597"/>
    <lineage>
        <taxon>Eukaryota</taxon>
        <taxon>Sar</taxon>
        <taxon>Alveolata</taxon>
        <taxon>Perkinsozoa</taxon>
        <taxon>Perkinsea</taxon>
        <taxon>Perkinsida</taxon>
        <taxon>Perkinsidae</taxon>
        <taxon>Perkinsus</taxon>
    </lineage>
</organism>
<dbReference type="AlphaFoldDB" id="A0A7J6P3A0"/>
<evidence type="ECO:0000256" key="2">
    <source>
        <dbReference type="SAM" id="MobiDB-lite"/>
    </source>
</evidence>
<proteinExistence type="predicted"/>
<dbReference type="SUPFAM" id="SSF54928">
    <property type="entry name" value="RNA-binding domain, RBD"/>
    <property type="match status" value="2"/>
</dbReference>
<dbReference type="PANTHER" id="PTHR48035:SF2">
    <property type="entry name" value="RNA-BINDING REGION RNP-1 DOMAIN-CONTAINING PROTEIN"/>
    <property type="match status" value="1"/>
</dbReference>
<comment type="caution">
    <text evidence="4">The sequence shown here is derived from an EMBL/GenBank/DDBJ whole genome shotgun (WGS) entry which is preliminary data.</text>
</comment>
<evidence type="ECO:0000313" key="5">
    <source>
        <dbReference type="Proteomes" id="UP000541610"/>
    </source>
</evidence>
<dbReference type="InterPro" id="IPR000504">
    <property type="entry name" value="RRM_dom"/>
</dbReference>
<dbReference type="GO" id="GO:0003723">
    <property type="term" value="F:RNA binding"/>
    <property type="evidence" value="ECO:0007669"/>
    <property type="project" value="UniProtKB-UniRule"/>
</dbReference>
<feature type="compositionally biased region" description="Polar residues" evidence="2">
    <location>
        <begin position="246"/>
        <end position="256"/>
    </location>
</feature>
<dbReference type="Proteomes" id="UP000541610">
    <property type="component" value="Unassembled WGS sequence"/>
</dbReference>
<dbReference type="InterPro" id="IPR053260">
    <property type="entry name" value="hnRNP"/>
</dbReference>
<protein>
    <recommendedName>
        <fullName evidence="3">RRM domain-containing protein</fullName>
    </recommendedName>
</protein>
<accession>A0A7J6P3A0</accession>
<sequence>MSPTGRSTAAAGGIGSLYGGSPSTSAGWPSPPPLRSISFGGAGDIVNQQGALPHSGTGKRSNSRSGFRIFCRVDCRASPHRPIPSREAVCNYFSRYGAILDCYLPESATNVAYVCFEDSHSLEDVMAQEQPHVVEGTQLTVTRAQPRPDYSVNTDRIFVKHVPDNATRMDLRTYFNSFGEVTDVYIPKDKATGAQRRFAFVTFRDVRSARAALGAGRHVLQDQEVQVMPAEARPQSTTSTTATTTMVGHNSPTSRPSPGIEEIARNGHKHDVCDEVDAHMAALASSVSNLLDSSPSSVGDGSSRGNTSPENVLKECLKKAADGEDRATRRSLESPFANVMSPLLSYEEFVPARLPPAVIRDDRRTPPVSRSSFVL</sequence>
<feature type="region of interest" description="Disordered" evidence="2">
    <location>
        <begin position="229"/>
        <end position="259"/>
    </location>
</feature>
<feature type="region of interest" description="Disordered" evidence="2">
    <location>
        <begin position="290"/>
        <end position="311"/>
    </location>
</feature>
<reference evidence="4 5" key="1">
    <citation type="submission" date="2020-04" db="EMBL/GenBank/DDBJ databases">
        <title>Perkinsus olseni comparative genomics.</title>
        <authorList>
            <person name="Bogema D.R."/>
        </authorList>
    </citation>
    <scope>NUCLEOTIDE SEQUENCE [LARGE SCALE GENOMIC DNA]</scope>
    <source>
        <strain evidence="4">00978-12</strain>
    </source>
</reference>
<name>A0A7J6P3A0_PEROL</name>
<dbReference type="EMBL" id="JABANP010000095">
    <property type="protein sequence ID" value="KAF4690644.1"/>
    <property type="molecule type" value="Genomic_DNA"/>
</dbReference>
<dbReference type="PROSITE" id="PS50102">
    <property type="entry name" value="RRM"/>
    <property type="match status" value="1"/>
</dbReference>
<dbReference type="Pfam" id="PF00076">
    <property type="entry name" value="RRM_1"/>
    <property type="match status" value="1"/>
</dbReference>
<evidence type="ECO:0000313" key="4">
    <source>
        <dbReference type="EMBL" id="KAF4690644.1"/>
    </source>
</evidence>
<feature type="compositionally biased region" description="Low complexity" evidence="2">
    <location>
        <begin position="236"/>
        <end position="245"/>
    </location>
</feature>
<dbReference type="OrthoDB" id="21467at2759"/>
<dbReference type="InterPro" id="IPR012677">
    <property type="entry name" value="Nucleotide-bd_a/b_plait_sf"/>
</dbReference>
<dbReference type="Gene3D" id="3.30.70.330">
    <property type="match status" value="2"/>
</dbReference>
<evidence type="ECO:0000259" key="3">
    <source>
        <dbReference type="PROSITE" id="PS50102"/>
    </source>
</evidence>
<keyword evidence="1" id="KW-0694">RNA-binding</keyword>
<dbReference type="SMART" id="SM00360">
    <property type="entry name" value="RRM"/>
    <property type="match status" value="2"/>
</dbReference>
<dbReference type="PANTHER" id="PTHR48035">
    <property type="entry name" value="HETEROGENEOUS NUCLEAR RIBONUCLEOPROTEIN 1"/>
    <property type="match status" value="1"/>
</dbReference>
<dbReference type="InterPro" id="IPR035979">
    <property type="entry name" value="RBD_domain_sf"/>
</dbReference>
<evidence type="ECO:0000256" key="1">
    <source>
        <dbReference type="PROSITE-ProRule" id="PRU00176"/>
    </source>
</evidence>